<dbReference type="InterPro" id="IPR022700">
    <property type="entry name" value="CLIP"/>
</dbReference>
<evidence type="ECO:0000256" key="4">
    <source>
        <dbReference type="ARBA" id="ARBA00024195"/>
    </source>
</evidence>
<sequence length="402" mass="44676">MGLRTSACRTLCLVLYLINVSQGVPSTKGEFCYSKHDEEGQCVPFDSCLPYLKILKERPISKSDLRLVVNLTCTFDNYEPLICCPLKDIYSNPLNELNNRRAKPLHPVERTFKHHRNFPLLPSASECSNRKGTNLLGNGSKVGRGEFPWSALIGYLNPSTGIVEFLCGGTVINNRYILTAAHCVRKTGGLKPSVVRLAEHDLVNDPDCSNSIGHRRLECSFAKDMKIEKIISHYKYEHSETSYFQHNDIALVRLSENIDFNDFVQPICLPFTSEYGMHKYPGKLENTTGLTAGWGKSMSSQHGSTVIRAVPLPIKSKEDCSAYYFTRSEITRDQICAGGGTIQCGGDSGGSLMIPVNDNFATPKLVQIGVTTFGPTYCSHGVPSIYTRITSYLNWILDTIKP</sequence>
<keyword evidence="1 5" id="KW-0732">Signal</keyword>
<name>A0A8J2JN92_9HEXA</name>
<dbReference type="InterPro" id="IPR001254">
    <property type="entry name" value="Trypsin_dom"/>
</dbReference>
<keyword evidence="9" id="KW-1185">Reference proteome</keyword>
<dbReference type="AlphaFoldDB" id="A0A8J2JN92"/>
<evidence type="ECO:0000256" key="3">
    <source>
        <dbReference type="ARBA" id="ARBA00023180"/>
    </source>
</evidence>
<feature type="domain" description="Peptidase S1" evidence="6">
    <location>
        <begin position="135"/>
        <end position="401"/>
    </location>
</feature>
<comment type="caution">
    <text evidence="8">The sequence shown here is derived from an EMBL/GenBank/DDBJ whole genome shotgun (WGS) entry which is preliminary data.</text>
</comment>
<dbReference type="PROSITE" id="PS51888">
    <property type="entry name" value="CLIP"/>
    <property type="match status" value="1"/>
</dbReference>
<protein>
    <recommendedName>
        <fullName evidence="10">CLIP domain-containing serine protease</fullName>
    </recommendedName>
</protein>
<evidence type="ECO:0000256" key="5">
    <source>
        <dbReference type="SAM" id="SignalP"/>
    </source>
</evidence>
<dbReference type="Pfam" id="PF12032">
    <property type="entry name" value="CLIP"/>
    <property type="match status" value="1"/>
</dbReference>
<evidence type="ECO:0008006" key="10">
    <source>
        <dbReference type="Google" id="ProtNLM"/>
    </source>
</evidence>
<feature type="domain" description="Clip" evidence="7">
    <location>
        <begin position="31"/>
        <end position="84"/>
    </location>
</feature>
<gene>
    <name evidence="8" type="ORF">AFUS01_LOCUS12004</name>
</gene>
<comment type="similarity">
    <text evidence="4">Belongs to the peptidase S1 family. CLIP subfamily.</text>
</comment>
<keyword evidence="3" id="KW-0325">Glycoprotein</keyword>
<feature type="chain" id="PRO_5035147213" description="CLIP domain-containing serine protease" evidence="5">
    <location>
        <begin position="24"/>
        <end position="402"/>
    </location>
</feature>
<dbReference type="PROSITE" id="PS50240">
    <property type="entry name" value="TRYPSIN_DOM"/>
    <property type="match status" value="1"/>
</dbReference>
<dbReference type="Pfam" id="PF00089">
    <property type="entry name" value="Trypsin"/>
    <property type="match status" value="1"/>
</dbReference>
<dbReference type="Proteomes" id="UP000708208">
    <property type="component" value="Unassembled WGS sequence"/>
</dbReference>
<dbReference type="OrthoDB" id="547031at2759"/>
<dbReference type="InterPro" id="IPR051487">
    <property type="entry name" value="Ser/Thr_Proteases_Immune/Dev"/>
</dbReference>
<dbReference type="SMART" id="SM00680">
    <property type="entry name" value="CLIP"/>
    <property type="match status" value="1"/>
</dbReference>
<dbReference type="EMBL" id="CAJVCH010093477">
    <property type="protein sequence ID" value="CAG7722894.1"/>
    <property type="molecule type" value="Genomic_DNA"/>
</dbReference>
<evidence type="ECO:0000259" key="7">
    <source>
        <dbReference type="PROSITE" id="PS51888"/>
    </source>
</evidence>
<dbReference type="PANTHER" id="PTHR24256">
    <property type="entry name" value="TRYPTASE-RELATED"/>
    <property type="match status" value="1"/>
</dbReference>
<feature type="signal peptide" evidence="5">
    <location>
        <begin position="1"/>
        <end position="23"/>
    </location>
</feature>
<organism evidence="8 9">
    <name type="scientific">Allacma fusca</name>
    <dbReference type="NCBI Taxonomy" id="39272"/>
    <lineage>
        <taxon>Eukaryota</taxon>
        <taxon>Metazoa</taxon>
        <taxon>Ecdysozoa</taxon>
        <taxon>Arthropoda</taxon>
        <taxon>Hexapoda</taxon>
        <taxon>Collembola</taxon>
        <taxon>Symphypleona</taxon>
        <taxon>Sminthuridae</taxon>
        <taxon>Allacma</taxon>
    </lineage>
</organism>
<reference evidence="8" key="1">
    <citation type="submission" date="2021-06" db="EMBL/GenBank/DDBJ databases">
        <authorList>
            <person name="Hodson N. C."/>
            <person name="Mongue J. A."/>
            <person name="Jaron S. K."/>
        </authorList>
    </citation>
    <scope>NUCLEOTIDE SEQUENCE</scope>
</reference>
<proteinExistence type="inferred from homology"/>
<evidence type="ECO:0000313" key="8">
    <source>
        <dbReference type="EMBL" id="CAG7722894.1"/>
    </source>
</evidence>
<evidence type="ECO:0000313" key="9">
    <source>
        <dbReference type="Proteomes" id="UP000708208"/>
    </source>
</evidence>
<evidence type="ECO:0000256" key="2">
    <source>
        <dbReference type="ARBA" id="ARBA00023157"/>
    </source>
</evidence>
<dbReference type="GO" id="GO:0006508">
    <property type="term" value="P:proteolysis"/>
    <property type="evidence" value="ECO:0007669"/>
    <property type="project" value="InterPro"/>
</dbReference>
<dbReference type="FunFam" id="2.40.10.10:FF:000028">
    <property type="entry name" value="Serine protease easter"/>
    <property type="match status" value="1"/>
</dbReference>
<accession>A0A8J2JN92</accession>
<dbReference type="GO" id="GO:0004252">
    <property type="term" value="F:serine-type endopeptidase activity"/>
    <property type="evidence" value="ECO:0007669"/>
    <property type="project" value="InterPro"/>
</dbReference>
<dbReference type="InterPro" id="IPR018114">
    <property type="entry name" value="TRYPSIN_HIS"/>
</dbReference>
<evidence type="ECO:0000259" key="6">
    <source>
        <dbReference type="PROSITE" id="PS50240"/>
    </source>
</evidence>
<dbReference type="PROSITE" id="PS00134">
    <property type="entry name" value="TRYPSIN_HIS"/>
    <property type="match status" value="1"/>
</dbReference>
<evidence type="ECO:0000256" key="1">
    <source>
        <dbReference type="ARBA" id="ARBA00022729"/>
    </source>
</evidence>
<dbReference type="SMART" id="SM00020">
    <property type="entry name" value="Tryp_SPc"/>
    <property type="match status" value="1"/>
</dbReference>
<dbReference type="CDD" id="cd00190">
    <property type="entry name" value="Tryp_SPc"/>
    <property type="match status" value="1"/>
</dbReference>
<keyword evidence="2" id="KW-1015">Disulfide bond</keyword>